<sequence>MLVLLLLCLLATFIFSLSSVQTRLANYATNTINKDFGTNLQIDKLKVNFITWNTSAKGIYAEDEQKDTLFYIGDLTTSILDIKNLVKGQLEFGDINVDNLHLKLKTYKGESSSNLEVFIDKLDDKKPRAEGAKPFKMVSGNVNIGNSRFQLIDENLEKPQQLDFKNLNIGATDFLILGPDVSTQINTLTFTSRRGPKVENLTTAFKYSRTQMRFDALQIKTKESDLKGNLVFNYDRKDFKDFINKVQIDANFADSEIALDDINMLYNQFGSGKKISLSTNVTGVLNDLSTKRLMLFSDNTGVRGDFNFKNLFTLSKPYVIDADMKSVTTSYYELRSLLPNILGKVLPSSFSKFGQFTVRGTTSITQTLVSAKVNINTAIGSSYSDVELTNINNIDNANYHGFISLIDFDLGKFLDNKTLGKATVDINVDGNGFVAETMNTEITGEVYSIKFNNYVYKNIKVVSGTLKEQFFDGALLSNDPNLKLNFKGLADFSSDNNTFDFIASVDYANFKALNFINDSVSVFKGNINMDITGNTLDNIVGAIKFRETSYQNKNDTYYFEDFEVTSNFETDSLRKITINSPDIITGYLEGNFKVNELDKLIQNSIGSIYTNYRPFKISEGQKVNFKFNIYNKIVDVFFPKVKFGSNTFIRGKVVADKGDFKLTFKSPQIEAYGNKLDSINVKIDNKNPLFNTFISVNDATTNFYDVKDFKLINTKLKDTLFFRTEFAGGRGYDDTYYLNFYHTFNKNNRSVIGLKRSSILLKGNEWVVNKNRDKKNKVIVNRTLDSIDIKEIVFNNNANEQIRLSGKVIDSTYKDLLLEFSDVSLHKITPALKNLELKGEVNGSLNIYQEEGKYLPSSSLTMTDFTVNDIRLGNLGVEIVGNDNLTSFDVETHLRNKGQDRLVVAGEIINKNSSPTADLDVEFSDFLMEPFSNLGEGILSNIRGSISGKAKITESLSNPDISGKLLLDKAGLAIDYLNVDYSFANNSVVNLYKQTFDFEDIQLTDVTKNTTATLDGTISHKEFAAWDLDLNVNTNNNRFLILNTDFSEESLYYGTGYLNGTGKIYGSTKALNIDVIGATAKGTSLKIPLSDVATVGDYSFINFVTKQTEEDKRRELQNYEGLELMFDLDVTPEAEVEIVIDPNTKSSLKGTGGGTILMEINTNDKFNMYGEFAVATGEYNYKYGGIINRKFTVEPGGTIIWDGSPLNAEVNMRAIYSLDANPAPLLDNSDYTNRIPVDVVVSLQGELEKPEVDFNIEFPSTSSIVKSELEYRLLDHNFEQNNAFYLLMQGTFVNEESGLNATALSGNLTQTASGLLNSVFKSNGENLDLGIVYEQGNLNPNAIQTENRVGVTVSTKLGEKILFNGKFGVPVGGVGESVVAGDMEVQIILNDKGTLSAKVFNRENEIQQFLAERQGYTQGVGLSYQVDFDTFKELMTKIFPNKARKEEEPKVEENSKKPQN</sequence>
<keyword evidence="2" id="KW-0812">Transmembrane</keyword>
<organism evidence="7 8">
    <name type="scientific">Cellulophaga geojensis KL-A</name>
    <dbReference type="NCBI Taxonomy" id="1328323"/>
    <lineage>
        <taxon>Bacteria</taxon>
        <taxon>Pseudomonadati</taxon>
        <taxon>Bacteroidota</taxon>
        <taxon>Flavobacteriia</taxon>
        <taxon>Flavobacteriales</taxon>
        <taxon>Flavobacteriaceae</taxon>
        <taxon>Cellulophaga</taxon>
    </lineage>
</organism>
<accession>A0ABN0RQ93</accession>
<evidence type="ECO:0000259" key="6">
    <source>
        <dbReference type="Pfam" id="PF04357"/>
    </source>
</evidence>
<comment type="caution">
    <text evidence="7">The sequence shown here is derived from an EMBL/GenBank/DDBJ whole genome shotgun (WGS) entry which is preliminary data.</text>
</comment>
<name>A0ABN0RQ93_9FLAO</name>
<evidence type="ECO:0000256" key="5">
    <source>
        <dbReference type="SAM" id="SignalP"/>
    </source>
</evidence>
<reference evidence="7 8" key="1">
    <citation type="journal article" date="2014" name="Genome Announc.">
        <title>Draft Genome Sequence of the Carrageenan-Degrading Bacterium Cellulophaga sp. Strain KL-A, Isolated from Decaying Marine Algae.</title>
        <authorList>
            <person name="Shan D."/>
            <person name="Ying J."/>
            <person name="Li X."/>
            <person name="Gao Z."/>
            <person name="Wei G."/>
            <person name="Shao Z."/>
        </authorList>
    </citation>
    <scope>NUCLEOTIDE SEQUENCE [LARGE SCALE GENOMIC DNA]</scope>
    <source>
        <strain evidence="7 8">KL-A</strain>
    </source>
</reference>
<dbReference type="Pfam" id="PF04357">
    <property type="entry name" value="TamB"/>
    <property type="match status" value="1"/>
</dbReference>
<keyword evidence="4" id="KW-0472">Membrane</keyword>
<feature type="domain" description="Translocation and assembly module TamB C-terminal" evidence="6">
    <location>
        <begin position="1003"/>
        <end position="1428"/>
    </location>
</feature>
<gene>
    <name evidence="7" type="ORF">KLA_07057</name>
</gene>
<evidence type="ECO:0000256" key="3">
    <source>
        <dbReference type="ARBA" id="ARBA00022989"/>
    </source>
</evidence>
<dbReference type="InterPro" id="IPR007452">
    <property type="entry name" value="TamB_C"/>
</dbReference>
<proteinExistence type="predicted"/>
<feature type="signal peptide" evidence="5">
    <location>
        <begin position="1"/>
        <end position="19"/>
    </location>
</feature>
<dbReference type="Proteomes" id="UP000019275">
    <property type="component" value="Unassembled WGS sequence"/>
</dbReference>
<dbReference type="RefSeq" id="WP_034644698.1">
    <property type="nucleotide sequence ID" value="NZ_ARZX01000006.1"/>
</dbReference>
<protein>
    <recommendedName>
        <fullName evidence="6">Translocation and assembly module TamB C-terminal domain-containing protein</fullName>
    </recommendedName>
</protein>
<evidence type="ECO:0000313" key="7">
    <source>
        <dbReference type="EMBL" id="EWH14069.1"/>
    </source>
</evidence>
<comment type="subcellular location">
    <subcellularLocation>
        <location evidence="1">Membrane</location>
        <topology evidence="1">Single-pass membrane protein</topology>
    </subcellularLocation>
</comment>
<keyword evidence="3" id="KW-1133">Transmembrane helix</keyword>
<evidence type="ECO:0000256" key="4">
    <source>
        <dbReference type="ARBA" id="ARBA00023136"/>
    </source>
</evidence>
<evidence type="ECO:0000313" key="8">
    <source>
        <dbReference type="Proteomes" id="UP000019275"/>
    </source>
</evidence>
<keyword evidence="5" id="KW-0732">Signal</keyword>
<keyword evidence="8" id="KW-1185">Reference proteome</keyword>
<dbReference type="EMBL" id="ARZX01000006">
    <property type="protein sequence ID" value="EWH14069.1"/>
    <property type="molecule type" value="Genomic_DNA"/>
</dbReference>
<evidence type="ECO:0000256" key="2">
    <source>
        <dbReference type="ARBA" id="ARBA00022692"/>
    </source>
</evidence>
<evidence type="ECO:0000256" key="1">
    <source>
        <dbReference type="ARBA" id="ARBA00004167"/>
    </source>
</evidence>
<feature type="chain" id="PRO_5047003973" description="Translocation and assembly module TamB C-terminal domain-containing protein" evidence="5">
    <location>
        <begin position="20"/>
        <end position="1460"/>
    </location>
</feature>